<evidence type="ECO:0000256" key="1">
    <source>
        <dbReference type="ARBA" id="ARBA00004141"/>
    </source>
</evidence>
<dbReference type="AlphaFoldDB" id="A0A0G1QES7"/>
<evidence type="ECO:0000313" key="7">
    <source>
        <dbReference type="EMBL" id="KKU43332.1"/>
    </source>
</evidence>
<feature type="transmembrane region" description="Helical" evidence="5">
    <location>
        <begin position="114"/>
        <end position="135"/>
    </location>
</feature>
<evidence type="ECO:0000256" key="2">
    <source>
        <dbReference type="ARBA" id="ARBA00022692"/>
    </source>
</evidence>
<feature type="transmembrane region" description="Helical" evidence="5">
    <location>
        <begin position="58"/>
        <end position="77"/>
    </location>
</feature>
<accession>A0A0G1QES7</accession>
<evidence type="ECO:0000313" key="8">
    <source>
        <dbReference type="Proteomes" id="UP000034487"/>
    </source>
</evidence>
<feature type="transmembrane region" description="Helical" evidence="5">
    <location>
        <begin position="241"/>
        <end position="258"/>
    </location>
</feature>
<evidence type="ECO:0000256" key="4">
    <source>
        <dbReference type="ARBA" id="ARBA00023136"/>
    </source>
</evidence>
<evidence type="ECO:0000256" key="3">
    <source>
        <dbReference type="ARBA" id="ARBA00022989"/>
    </source>
</evidence>
<gene>
    <name evidence="7" type="ORF">UX60_C0029G0009</name>
</gene>
<protein>
    <recommendedName>
        <fullName evidence="6">O-antigen ligase-related domain-containing protein</fullName>
    </recommendedName>
</protein>
<feature type="domain" description="O-antigen ligase-related" evidence="6">
    <location>
        <begin position="201"/>
        <end position="332"/>
    </location>
</feature>
<dbReference type="InterPro" id="IPR007016">
    <property type="entry name" value="O-antigen_ligase-rel_domated"/>
</dbReference>
<proteinExistence type="predicted"/>
<feature type="transmembrane region" description="Helical" evidence="5">
    <location>
        <begin position="194"/>
        <end position="211"/>
    </location>
</feature>
<dbReference type="Pfam" id="PF04932">
    <property type="entry name" value="Wzy_C"/>
    <property type="match status" value="1"/>
</dbReference>
<comment type="caution">
    <text evidence="7">The sequence shown here is derived from an EMBL/GenBank/DDBJ whole genome shotgun (WGS) entry which is preliminary data.</text>
</comment>
<keyword evidence="3 5" id="KW-1133">Transmembrane helix</keyword>
<dbReference type="Proteomes" id="UP000034487">
    <property type="component" value="Unassembled WGS sequence"/>
</dbReference>
<feature type="transmembrane region" description="Helical" evidence="5">
    <location>
        <begin position="350"/>
        <end position="368"/>
    </location>
</feature>
<comment type="subcellular location">
    <subcellularLocation>
        <location evidence="1">Membrane</location>
        <topology evidence="1">Multi-pass membrane protein</topology>
    </subcellularLocation>
</comment>
<evidence type="ECO:0000256" key="5">
    <source>
        <dbReference type="SAM" id="Phobius"/>
    </source>
</evidence>
<dbReference type="PANTHER" id="PTHR37422:SF13">
    <property type="entry name" value="LIPOPOLYSACCHARIDE BIOSYNTHESIS PROTEIN PA4999-RELATED"/>
    <property type="match status" value="1"/>
</dbReference>
<dbReference type="EMBL" id="LCMV01000029">
    <property type="protein sequence ID" value="KKU43332.1"/>
    <property type="molecule type" value="Genomic_DNA"/>
</dbReference>
<keyword evidence="2 5" id="KW-0812">Transmembrane</keyword>
<organism evidence="7 8">
    <name type="scientific">Berkelbacteria bacterium GW2011_GWA2_46_7</name>
    <dbReference type="NCBI Taxonomy" id="1618335"/>
    <lineage>
        <taxon>Bacteria</taxon>
        <taxon>Candidatus Berkelbacteria</taxon>
    </lineage>
</organism>
<dbReference type="PANTHER" id="PTHR37422">
    <property type="entry name" value="TEICHURONIC ACID BIOSYNTHESIS PROTEIN TUAE"/>
    <property type="match status" value="1"/>
</dbReference>
<feature type="transmembrane region" description="Helical" evidence="5">
    <location>
        <begin position="322"/>
        <end position="343"/>
    </location>
</feature>
<sequence length="396" mass="43412">MSERLRAWSLVALIIFLPLSAWLVSLTGQNWVGLGRDLLLAIFMLLSLANWRSLHRPAAATWLATAFVLLVLASYFYRQDSTEQWLRGVRYLIEPLLLFTTIQMFPISESRQILWRTLAAATCLVVIGAVIEFFAPQLLRATIDATGRGYLGQIHQAATLTRLQSTLAGPNALGLFMMVSLLLWPVWSKIIPRNLAIGSGVLGLLVILLTFSRSSYLGLFIGVLALLVAGRALLKGYTKPLAVGLLVTVVLIGGLYILQPQTLTRNNSNNVRIEQYQRLWNDKEQIGWWGRGAGAAGLVSVNRLDGGPNFYTENSYLDAYEAVGLLAALAYLGFWISLVWSLLRTRNTTSIAVGATVLGLAIAGIFINHYTGQAAIWLALLFAGLTVAEKPTPGQD</sequence>
<feature type="transmembrane region" description="Helical" evidence="5">
    <location>
        <begin position="217"/>
        <end position="234"/>
    </location>
</feature>
<feature type="transmembrane region" description="Helical" evidence="5">
    <location>
        <begin position="7"/>
        <end position="25"/>
    </location>
</feature>
<dbReference type="InterPro" id="IPR051533">
    <property type="entry name" value="WaaL-like"/>
</dbReference>
<feature type="transmembrane region" description="Helical" evidence="5">
    <location>
        <begin position="168"/>
        <end position="187"/>
    </location>
</feature>
<name>A0A0G1QES7_9BACT</name>
<keyword evidence="4 5" id="KW-0472">Membrane</keyword>
<evidence type="ECO:0000259" key="6">
    <source>
        <dbReference type="Pfam" id="PF04932"/>
    </source>
</evidence>
<reference evidence="7 8" key="1">
    <citation type="journal article" date="2015" name="Nature">
        <title>rRNA introns, odd ribosomes, and small enigmatic genomes across a large radiation of phyla.</title>
        <authorList>
            <person name="Brown C.T."/>
            <person name="Hug L.A."/>
            <person name="Thomas B.C."/>
            <person name="Sharon I."/>
            <person name="Castelle C.J."/>
            <person name="Singh A."/>
            <person name="Wilkins M.J."/>
            <person name="Williams K.H."/>
            <person name="Banfield J.F."/>
        </authorList>
    </citation>
    <scope>NUCLEOTIDE SEQUENCE [LARGE SCALE GENOMIC DNA]</scope>
</reference>
<dbReference type="GO" id="GO:0016020">
    <property type="term" value="C:membrane"/>
    <property type="evidence" value="ECO:0007669"/>
    <property type="project" value="UniProtKB-SubCell"/>
</dbReference>